<comment type="caution">
    <text evidence="2">The sequence shown here is derived from an EMBL/GenBank/DDBJ whole genome shotgun (WGS) entry which is preliminary data.</text>
</comment>
<organism evidence="2 3">
    <name type="scientific">Paenibacillus abyssi</name>
    <dbReference type="NCBI Taxonomy" id="1340531"/>
    <lineage>
        <taxon>Bacteria</taxon>
        <taxon>Bacillati</taxon>
        <taxon>Bacillota</taxon>
        <taxon>Bacilli</taxon>
        <taxon>Bacillales</taxon>
        <taxon>Paenibacillaceae</taxon>
        <taxon>Paenibacillus</taxon>
    </lineage>
</organism>
<feature type="transmembrane region" description="Helical" evidence="1">
    <location>
        <begin position="37"/>
        <end position="56"/>
    </location>
</feature>
<keyword evidence="1" id="KW-0472">Membrane</keyword>
<dbReference type="RefSeq" id="WP_188530381.1">
    <property type="nucleotide sequence ID" value="NZ_BMGR01000004.1"/>
</dbReference>
<dbReference type="AlphaFoldDB" id="A0A917CVM9"/>
<evidence type="ECO:0000313" key="2">
    <source>
        <dbReference type="EMBL" id="GGF98240.1"/>
    </source>
</evidence>
<accession>A0A917CVM9</accession>
<keyword evidence="1" id="KW-1133">Transmembrane helix</keyword>
<name>A0A917CVM9_9BACL</name>
<keyword evidence="3" id="KW-1185">Reference proteome</keyword>
<evidence type="ECO:0000256" key="1">
    <source>
        <dbReference type="SAM" id="Phobius"/>
    </source>
</evidence>
<protein>
    <submittedName>
        <fullName evidence="2">Uncharacterized protein</fullName>
    </submittedName>
</protein>
<sequence length="63" mass="7059">MRKYNFIRPLLILAVAFLVNSLITTICLAMGASQETASNIAFVAMMIAVVITFIRLNKSRLKR</sequence>
<evidence type="ECO:0000313" key="3">
    <source>
        <dbReference type="Proteomes" id="UP000644756"/>
    </source>
</evidence>
<feature type="transmembrane region" description="Helical" evidence="1">
    <location>
        <begin position="12"/>
        <end position="31"/>
    </location>
</feature>
<reference evidence="2" key="1">
    <citation type="journal article" date="2014" name="Int. J. Syst. Evol. Microbiol.">
        <title>Complete genome sequence of Corynebacterium casei LMG S-19264T (=DSM 44701T), isolated from a smear-ripened cheese.</title>
        <authorList>
            <consortium name="US DOE Joint Genome Institute (JGI-PGF)"/>
            <person name="Walter F."/>
            <person name="Albersmeier A."/>
            <person name="Kalinowski J."/>
            <person name="Ruckert C."/>
        </authorList>
    </citation>
    <scope>NUCLEOTIDE SEQUENCE</scope>
    <source>
        <strain evidence="2">CGMCC 1.12987</strain>
    </source>
</reference>
<gene>
    <name evidence="2" type="ORF">GCM10010916_14360</name>
</gene>
<dbReference type="Proteomes" id="UP000644756">
    <property type="component" value="Unassembled WGS sequence"/>
</dbReference>
<keyword evidence="1" id="KW-0812">Transmembrane</keyword>
<proteinExistence type="predicted"/>
<reference evidence="2" key="2">
    <citation type="submission" date="2020-09" db="EMBL/GenBank/DDBJ databases">
        <authorList>
            <person name="Sun Q."/>
            <person name="Zhou Y."/>
        </authorList>
    </citation>
    <scope>NUCLEOTIDE SEQUENCE</scope>
    <source>
        <strain evidence="2">CGMCC 1.12987</strain>
    </source>
</reference>
<dbReference type="EMBL" id="BMGR01000004">
    <property type="protein sequence ID" value="GGF98240.1"/>
    <property type="molecule type" value="Genomic_DNA"/>
</dbReference>